<dbReference type="eggNOG" id="COG1661">
    <property type="taxonomic scope" value="Bacteria"/>
</dbReference>
<gene>
    <name evidence="2" type="ordered locus">Sthe_0865</name>
</gene>
<dbReference type="PIRSF" id="PIRSF016702">
    <property type="entry name" value="DNA_bp_PD1"/>
    <property type="match status" value="1"/>
</dbReference>
<dbReference type="STRING" id="479434.Sthe_0865"/>
<dbReference type="PROSITE" id="PS51742">
    <property type="entry name" value="PPC"/>
    <property type="match status" value="1"/>
</dbReference>
<dbReference type="PANTHER" id="PTHR34988">
    <property type="entry name" value="PROTEIN, PUTATIVE-RELATED"/>
    <property type="match status" value="1"/>
</dbReference>
<dbReference type="PANTHER" id="PTHR34988:SF1">
    <property type="entry name" value="DNA-BINDING PROTEIN"/>
    <property type="match status" value="1"/>
</dbReference>
<dbReference type="Gene3D" id="3.30.1330.80">
    <property type="entry name" value="Hypothetical protein, similar to alpha- acetolactate decarboxylase, domain 2"/>
    <property type="match status" value="1"/>
</dbReference>
<dbReference type="SUPFAM" id="SSF117856">
    <property type="entry name" value="AF0104/ALDC/Ptd012-like"/>
    <property type="match status" value="1"/>
</dbReference>
<reference evidence="3" key="1">
    <citation type="submission" date="2009-11" db="EMBL/GenBank/DDBJ databases">
        <title>The complete chromosome 1 of Sphaerobacter thermophilus DSM 20745.</title>
        <authorList>
            <person name="Lucas S."/>
            <person name="Copeland A."/>
            <person name="Lapidus A."/>
            <person name="Glavina del Rio T."/>
            <person name="Dalin E."/>
            <person name="Tice H."/>
            <person name="Bruce D."/>
            <person name="Goodwin L."/>
            <person name="Pitluck S."/>
            <person name="Kyrpides N."/>
            <person name="Mavromatis K."/>
            <person name="Ivanova N."/>
            <person name="Mikhailova N."/>
            <person name="LaButti K.M."/>
            <person name="Clum A."/>
            <person name="Sun H.I."/>
            <person name="Brettin T."/>
            <person name="Detter J.C."/>
            <person name="Han C."/>
            <person name="Larimer F."/>
            <person name="Land M."/>
            <person name="Hauser L."/>
            <person name="Markowitz V."/>
            <person name="Cheng J.F."/>
            <person name="Hugenholtz P."/>
            <person name="Woyke T."/>
            <person name="Wu D."/>
            <person name="Steenblock K."/>
            <person name="Schneider S."/>
            <person name="Pukall R."/>
            <person name="Goeker M."/>
            <person name="Klenk H.P."/>
            <person name="Eisen J.A."/>
        </authorList>
    </citation>
    <scope>NUCLEOTIDE SEQUENCE [LARGE SCALE GENOMIC DNA]</scope>
    <source>
        <strain evidence="3">ATCC 49802 / DSM 20745 / S 6022</strain>
    </source>
</reference>
<proteinExistence type="predicted"/>
<feature type="domain" description="PPC" evidence="1">
    <location>
        <begin position="8"/>
        <end position="147"/>
    </location>
</feature>
<dbReference type="InterPro" id="IPR005175">
    <property type="entry name" value="PPC_dom"/>
</dbReference>
<dbReference type="HOGENOM" id="CLU_114051_2_2_0"/>
<evidence type="ECO:0000313" key="2">
    <source>
        <dbReference type="EMBL" id="ACZ38302.1"/>
    </source>
</evidence>
<accession>D1C235</accession>
<dbReference type="RefSeq" id="WP_012871349.1">
    <property type="nucleotide sequence ID" value="NC_013523.1"/>
</dbReference>
<evidence type="ECO:0000313" key="3">
    <source>
        <dbReference type="Proteomes" id="UP000002027"/>
    </source>
</evidence>
<protein>
    <recommendedName>
        <fullName evidence="1">PPC domain-containing protein</fullName>
    </recommendedName>
</protein>
<dbReference type="InterPro" id="IPR025707">
    <property type="entry name" value="DNA_bp_PD1"/>
</dbReference>
<dbReference type="InParanoid" id="D1C235"/>
<keyword evidence="3" id="KW-1185">Reference proteome</keyword>
<dbReference type="EMBL" id="CP001823">
    <property type="protein sequence ID" value="ACZ38302.1"/>
    <property type="molecule type" value="Genomic_DNA"/>
</dbReference>
<evidence type="ECO:0000259" key="1">
    <source>
        <dbReference type="PROSITE" id="PS51742"/>
    </source>
</evidence>
<organism evidence="2 3">
    <name type="scientific">Sphaerobacter thermophilus (strain ATCC 49802 / DSM 20745 / KCCM 41009 / NCIMB 13125 / S 6022)</name>
    <dbReference type="NCBI Taxonomy" id="479434"/>
    <lineage>
        <taxon>Bacteria</taxon>
        <taxon>Pseudomonadati</taxon>
        <taxon>Thermomicrobiota</taxon>
        <taxon>Thermomicrobia</taxon>
        <taxon>Sphaerobacterales</taxon>
        <taxon>Sphaerobacterineae</taxon>
        <taxon>Sphaerobacteraceae</taxon>
        <taxon>Sphaerobacter</taxon>
    </lineage>
</organism>
<dbReference type="OrthoDB" id="9798999at2"/>
<dbReference type="Pfam" id="PF03479">
    <property type="entry name" value="PCC"/>
    <property type="match status" value="1"/>
</dbReference>
<dbReference type="CDD" id="cd11378">
    <property type="entry name" value="DUF296"/>
    <property type="match status" value="1"/>
</dbReference>
<dbReference type="Proteomes" id="UP000002027">
    <property type="component" value="Chromosome 1"/>
</dbReference>
<dbReference type="KEGG" id="sti:Sthe_0865"/>
<name>D1C235_SPHTD</name>
<reference evidence="2 3" key="2">
    <citation type="journal article" date="2010" name="Stand. Genomic Sci.">
        <title>Complete genome sequence of Desulfohalobium retbaense type strain (HR(100)).</title>
        <authorList>
            <person name="Spring S."/>
            <person name="Nolan M."/>
            <person name="Lapidus A."/>
            <person name="Glavina Del Rio T."/>
            <person name="Copeland A."/>
            <person name="Tice H."/>
            <person name="Cheng J.F."/>
            <person name="Lucas S."/>
            <person name="Land M."/>
            <person name="Chen F."/>
            <person name="Bruce D."/>
            <person name="Goodwin L."/>
            <person name="Pitluck S."/>
            <person name="Ivanova N."/>
            <person name="Mavromatis K."/>
            <person name="Mikhailova N."/>
            <person name="Pati A."/>
            <person name="Chen A."/>
            <person name="Palaniappan K."/>
            <person name="Hauser L."/>
            <person name="Chang Y.J."/>
            <person name="Jeffries C.D."/>
            <person name="Munk C."/>
            <person name="Kiss H."/>
            <person name="Chain P."/>
            <person name="Han C."/>
            <person name="Brettin T."/>
            <person name="Detter J.C."/>
            <person name="Schuler E."/>
            <person name="Goker M."/>
            <person name="Rohde M."/>
            <person name="Bristow J."/>
            <person name="Eisen J.A."/>
            <person name="Markowitz V."/>
            <person name="Hugenholtz P."/>
            <person name="Kyrpides N.C."/>
            <person name="Klenk H.P."/>
        </authorList>
    </citation>
    <scope>NUCLEOTIDE SEQUENCE [LARGE SCALE GENOMIC DNA]</scope>
    <source>
        <strain evidence="3">ATCC 49802 / DSM 20745 / S 6022</strain>
    </source>
</reference>
<dbReference type="AlphaFoldDB" id="D1C235"/>
<sequence length="147" mass="15746">MKAQLIQEDGGKTYAVIFDSGDEVFEGLTEFAREQGLTAAHFTGVGAFSDVVLGFFDLDKKDYEQIPIEEQVEVLSLVGDIALDPVEGGGPKVHAHVVVGKRDGTAYGGHLLGGHVRPTLEVIVEEAPGHLRRKPDPTTGLTLIDLP</sequence>